<organism evidence="1 2">
    <name type="scientific">Fusarium oxysporum f. sp. lycopersici (strain 4287 / CBS 123668 / FGSC 9935 / NRRL 34936)</name>
    <name type="common">Fusarium vascular wilt of tomato</name>
    <dbReference type="NCBI Taxonomy" id="426428"/>
    <lineage>
        <taxon>Eukaryota</taxon>
        <taxon>Fungi</taxon>
        <taxon>Dikarya</taxon>
        <taxon>Ascomycota</taxon>
        <taxon>Pezizomycotina</taxon>
        <taxon>Sordariomycetes</taxon>
        <taxon>Hypocreomycetidae</taxon>
        <taxon>Hypocreales</taxon>
        <taxon>Nectriaceae</taxon>
        <taxon>Fusarium</taxon>
        <taxon>Fusarium oxysporum species complex</taxon>
    </lineage>
</organism>
<evidence type="ECO:0000313" key="1">
    <source>
        <dbReference type="EMBL" id="KNB15841.1"/>
    </source>
</evidence>
<name>A0A0J9VYI9_FUSO4</name>
<dbReference type="KEGG" id="fox:FOXG_21505"/>
<gene>
    <name evidence="1" type="ORF">FOXG_21505</name>
</gene>
<protein>
    <submittedName>
        <fullName evidence="1">Uncharacterized protein</fullName>
    </submittedName>
</protein>
<dbReference type="RefSeq" id="XP_018253886.1">
    <property type="nucleotide sequence ID" value="XM_018401847.1"/>
</dbReference>
<proteinExistence type="predicted"/>
<accession>A0A0J9VYI9</accession>
<dbReference type="VEuPathDB" id="FungiDB:FOXG_21505"/>
<dbReference type="Proteomes" id="UP000009097">
    <property type="component" value="Chromosome 14"/>
</dbReference>
<reference evidence="1 2" key="1">
    <citation type="journal article" date="2010" name="Nature">
        <title>Comparative genomics reveals mobile pathogenicity chromosomes in Fusarium.</title>
        <authorList>
            <person name="Ma L.J."/>
            <person name="van der Does H.C."/>
            <person name="Borkovich K.A."/>
            <person name="Coleman J.J."/>
            <person name="Daboussi M.J."/>
            <person name="Di Pietro A."/>
            <person name="Dufresne M."/>
            <person name="Freitag M."/>
            <person name="Grabherr M."/>
            <person name="Henrissat B."/>
            <person name="Houterman P.M."/>
            <person name="Kang S."/>
            <person name="Shim W.B."/>
            <person name="Woloshuk C."/>
            <person name="Xie X."/>
            <person name="Xu J.R."/>
            <person name="Antoniw J."/>
            <person name="Baker S.E."/>
            <person name="Bluhm B.H."/>
            <person name="Breakspear A."/>
            <person name="Brown D.W."/>
            <person name="Butchko R.A."/>
            <person name="Chapman S."/>
            <person name="Coulson R."/>
            <person name="Coutinho P.M."/>
            <person name="Danchin E.G."/>
            <person name="Diener A."/>
            <person name="Gale L.R."/>
            <person name="Gardiner D.M."/>
            <person name="Goff S."/>
            <person name="Hammond-Kosack K.E."/>
            <person name="Hilburn K."/>
            <person name="Hua-Van A."/>
            <person name="Jonkers W."/>
            <person name="Kazan K."/>
            <person name="Kodira C.D."/>
            <person name="Koehrsen M."/>
            <person name="Kumar L."/>
            <person name="Lee Y.H."/>
            <person name="Li L."/>
            <person name="Manners J.M."/>
            <person name="Miranda-Saavedra D."/>
            <person name="Mukherjee M."/>
            <person name="Park G."/>
            <person name="Park J."/>
            <person name="Park S.Y."/>
            <person name="Proctor R.H."/>
            <person name="Regev A."/>
            <person name="Ruiz-Roldan M.C."/>
            <person name="Sain D."/>
            <person name="Sakthikumar S."/>
            <person name="Sykes S."/>
            <person name="Schwartz D.C."/>
            <person name="Turgeon B.G."/>
            <person name="Wapinski I."/>
            <person name="Yoder O."/>
            <person name="Young S."/>
            <person name="Zeng Q."/>
            <person name="Zhou S."/>
            <person name="Galagan J."/>
            <person name="Cuomo C.A."/>
            <person name="Kistler H.C."/>
            <person name="Rep M."/>
        </authorList>
    </citation>
    <scope>NUCLEOTIDE SEQUENCE [LARGE SCALE GENOMIC DNA]</scope>
    <source>
        <strain evidence="2">4287 / CBS 123668 / FGSC 9935 / NRRL 34936</strain>
    </source>
</reference>
<dbReference type="AlphaFoldDB" id="A0A0J9VYI9"/>
<sequence>MESHSAESALLGRKAVCLPLPPFDFEIEAPAYFCSEPLLTSDDKPDETKLDLTGLAHLHRVGFNPELKEYQDACAFIAISVVLIFDTESDSFVSFTLQIRFPQKLQESPNDLLSNVFCLSEYVSRVALVLITSTGK</sequence>
<dbReference type="GeneID" id="28962211"/>
<evidence type="ECO:0000313" key="2">
    <source>
        <dbReference type="Proteomes" id="UP000009097"/>
    </source>
</evidence>
<dbReference type="EMBL" id="DS231717">
    <property type="protein sequence ID" value="KNB15841.1"/>
    <property type="molecule type" value="Genomic_DNA"/>
</dbReference>